<sequence>MSSGWKFQVIQETLREDDNLLNISMLCDIAGVSRSGYYRWIKAEDVRREKENKDRESFDLILKAYNQRGSKYKQGKMIVRKINH</sequence>
<dbReference type="AlphaFoldDB" id="A0A512TPG3"/>
<protein>
    <recommendedName>
        <fullName evidence="3">IS3 family transposase</fullName>
    </recommendedName>
</protein>
<organism evidence="1 2">
    <name type="scientific">Clostridium butyricum</name>
    <dbReference type="NCBI Taxonomy" id="1492"/>
    <lineage>
        <taxon>Bacteria</taxon>
        <taxon>Bacillati</taxon>
        <taxon>Bacillota</taxon>
        <taxon>Clostridia</taxon>
        <taxon>Eubacteriales</taxon>
        <taxon>Clostridiaceae</taxon>
        <taxon>Clostridium</taxon>
    </lineage>
</organism>
<accession>A0A512TPG3</accession>
<comment type="caution">
    <text evidence="1">The sequence shown here is derived from an EMBL/GenBank/DDBJ whole genome shotgun (WGS) entry which is preliminary data.</text>
</comment>
<reference evidence="1 2" key="1">
    <citation type="submission" date="2019-07" db="EMBL/GenBank/DDBJ databases">
        <title>Whole genome shotgun sequence of Clostridium butyricum NBRC 3858.</title>
        <authorList>
            <person name="Hosoyama A."/>
            <person name="Uohara A."/>
            <person name="Ohji S."/>
            <person name="Ichikawa N."/>
        </authorList>
    </citation>
    <scope>NUCLEOTIDE SEQUENCE [LARGE SCALE GENOMIC DNA]</scope>
    <source>
        <strain evidence="1 2">NBRC 3858</strain>
    </source>
</reference>
<dbReference type="EMBL" id="BKBC01000041">
    <property type="protein sequence ID" value="GEQ22162.1"/>
    <property type="molecule type" value="Genomic_DNA"/>
</dbReference>
<evidence type="ECO:0000313" key="1">
    <source>
        <dbReference type="EMBL" id="GEQ22162.1"/>
    </source>
</evidence>
<proteinExistence type="predicted"/>
<dbReference type="RefSeq" id="WP_146868803.1">
    <property type="nucleotide sequence ID" value="NZ_BKBC01000041.1"/>
</dbReference>
<evidence type="ECO:0000313" key="2">
    <source>
        <dbReference type="Proteomes" id="UP000321089"/>
    </source>
</evidence>
<name>A0A512TPG3_CLOBU</name>
<dbReference type="Proteomes" id="UP000321089">
    <property type="component" value="Unassembled WGS sequence"/>
</dbReference>
<gene>
    <name evidence="1" type="ORF">CBU02nite_26680</name>
</gene>
<evidence type="ECO:0008006" key="3">
    <source>
        <dbReference type="Google" id="ProtNLM"/>
    </source>
</evidence>